<dbReference type="EMBL" id="ML213643">
    <property type="protein sequence ID" value="TFK33696.1"/>
    <property type="molecule type" value="Genomic_DNA"/>
</dbReference>
<dbReference type="PANTHER" id="PTHR47938:SF35">
    <property type="entry name" value="PENTATRICOPEPTIDE REPEAT-CONTAINING PROTEIN 4, MITOCHONDRIAL-RELATED"/>
    <property type="match status" value="1"/>
</dbReference>
<evidence type="ECO:0000256" key="1">
    <source>
        <dbReference type="SAM" id="MobiDB-lite"/>
    </source>
</evidence>
<keyword evidence="3" id="KW-1185">Reference proteome</keyword>
<dbReference type="OrthoDB" id="185373at2759"/>
<dbReference type="Proteomes" id="UP000308652">
    <property type="component" value="Unassembled WGS sequence"/>
</dbReference>
<dbReference type="AlphaFoldDB" id="A0A5C3LNX9"/>
<dbReference type="Pfam" id="PF13812">
    <property type="entry name" value="PPR_3"/>
    <property type="match status" value="1"/>
</dbReference>
<accession>A0A5C3LNX9</accession>
<name>A0A5C3LNX9_9AGAR</name>
<protein>
    <submittedName>
        <fullName evidence="2">Uncharacterized protein</fullName>
    </submittedName>
</protein>
<feature type="compositionally biased region" description="Low complexity" evidence="1">
    <location>
        <begin position="379"/>
        <end position="391"/>
    </location>
</feature>
<feature type="region of interest" description="Disordered" evidence="1">
    <location>
        <begin position="372"/>
        <end position="391"/>
    </location>
</feature>
<dbReference type="Gene3D" id="1.25.40.10">
    <property type="entry name" value="Tetratricopeptide repeat domain"/>
    <property type="match status" value="1"/>
</dbReference>
<evidence type="ECO:0000313" key="2">
    <source>
        <dbReference type="EMBL" id="TFK33696.1"/>
    </source>
</evidence>
<sequence>MLSAFKYVLTPRRTLLPCLKIPGNIPACPPRRFLSTLPFSPNVDSKSAPKHIRELIVDVKAYLQRNSKQESTIQFVNDQLDKFIHAHTENPRDAYEQLLTFLIHVLQIQAACSIYERMHHEGFLTSSDTDAKMLAVVLATTKDTDHEPYLQGLKRIFQHPNYSEHRLRYLMELMSKLDAPQQVQMAVLEQFTATREEGYQPSPRLLLMLVGMLGRAGEVDDAFNLMSWSGAAPSGGQAHYPYVALLHALKDADDPDAVKRVLKLLNHHKIAPRIEVFNAIITREVRQRDIGNAFAFYAVAKKAPNVYPDTFTFASLFKGLDTLFEPKRWRTKGRRTRRDDSVLISPRELYHEMTSALGDIPAYALTPNRSMSLKPGGKPPSLSRTPSSPSSALTSSLLNVALRTFLYKHDFAAALVVIRSFTVYDVPLVLGTYAIVLRYLSSRIHKDIKSLRTTGEQRWADNFLGLPQFYDPRRFKDIETNNQLLTHVLAVVRQPRGEYDAGTPLYVNLHAGQTYRTLDLNVLGYGVPTLDMLSGEEEVPLNLKLSIVPLERLLRKAIQADPNLVRHSDKSASYAMSKAIALAKEEMIPVYSYTPSSKT</sequence>
<proteinExistence type="predicted"/>
<gene>
    <name evidence="2" type="ORF">BDQ12DRAFT_690766</name>
</gene>
<dbReference type="InterPro" id="IPR002885">
    <property type="entry name" value="PPR_rpt"/>
</dbReference>
<evidence type="ECO:0000313" key="3">
    <source>
        <dbReference type="Proteomes" id="UP000308652"/>
    </source>
</evidence>
<dbReference type="GO" id="GO:0003729">
    <property type="term" value="F:mRNA binding"/>
    <property type="evidence" value="ECO:0007669"/>
    <property type="project" value="TreeGrafter"/>
</dbReference>
<organism evidence="2 3">
    <name type="scientific">Crucibulum laeve</name>
    <dbReference type="NCBI Taxonomy" id="68775"/>
    <lineage>
        <taxon>Eukaryota</taxon>
        <taxon>Fungi</taxon>
        <taxon>Dikarya</taxon>
        <taxon>Basidiomycota</taxon>
        <taxon>Agaricomycotina</taxon>
        <taxon>Agaricomycetes</taxon>
        <taxon>Agaricomycetidae</taxon>
        <taxon>Agaricales</taxon>
        <taxon>Agaricineae</taxon>
        <taxon>Nidulariaceae</taxon>
        <taxon>Crucibulum</taxon>
    </lineage>
</organism>
<reference evidence="2 3" key="1">
    <citation type="journal article" date="2019" name="Nat. Ecol. Evol.">
        <title>Megaphylogeny resolves global patterns of mushroom evolution.</title>
        <authorList>
            <person name="Varga T."/>
            <person name="Krizsan K."/>
            <person name="Foldi C."/>
            <person name="Dima B."/>
            <person name="Sanchez-Garcia M."/>
            <person name="Sanchez-Ramirez S."/>
            <person name="Szollosi G.J."/>
            <person name="Szarkandi J.G."/>
            <person name="Papp V."/>
            <person name="Albert L."/>
            <person name="Andreopoulos W."/>
            <person name="Angelini C."/>
            <person name="Antonin V."/>
            <person name="Barry K.W."/>
            <person name="Bougher N.L."/>
            <person name="Buchanan P."/>
            <person name="Buyck B."/>
            <person name="Bense V."/>
            <person name="Catcheside P."/>
            <person name="Chovatia M."/>
            <person name="Cooper J."/>
            <person name="Damon W."/>
            <person name="Desjardin D."/>
            <person name="Finy P."/>
            <person name="Geml J."/>
            <person name="Haridas S."/>
            <person name="Hughes K."/>
            <person name="Justo A."/>
            <person name="Karasinski D."/>
            <person name="Kautmanova I."/>
            <person name="Kiss B."/>
            <person name="Kocsube S."/>
            <person name="Kotiranta H."/>
            <person name="LaButti K.M."/>
            <person name="Lechner B.E."/>
            <person name="Liimatainen K."/>
            <person name="Lipzen A."/>
            <person name="Lukacs Z."/>
            <person name="Mihaltcheva S."/>
            <person name="Morgado L.N."/>
            <person name="Niskanen T."/>
            <person name="Noordeloos M.E."/>
            <person name="Ohm R.A."/>
            <person name="Ortiz-Santana B."/>
            <person name="Ovrebo C."/>
            <person name="Racz N."/>
            <person name="Riley R."/>
            <person name="Savchenko A."/>
            <person name="Shiryaev A."/>
            <person name="Soop K."/>
            <person name="Spirin V."/>
            <person name="Szebenyi C."/>
            <person name="Tomsovsky M."/>
            <person name="Tulloss R.E."/>
            <person name="Uehling J."/>
            <person name="Grigoriev I.V."/>
            <person name="Vagvolgyi C."/>
            <person name="Papp T."/>
            <person name="Martin F.M."/>
            <person name="Miettinen O."/>
            <person name="Hibbett D.S."/>
            <person name="Nagy L.G."/>
        </authorList>
    </citation>
    <scope>NUCLEOTIDE SEQUENCE [LARGE SCALE GENOMIC DNA]</scope>
    <source>
        <strain evidence="2 3">CBS 166.37</strain>
    </source>
</reference>
<dbReference type="InterPro" id="IPR011990">
    <property type="entry name" value="TPR-like_helical_dom_sf"/>
</dbReference>
<dbReference type="STRING" id="68775.A0A5C3LNX9"/>
<dbReference type="PANTHER" id="PTHR47938">
    <property type="entry name" value="RESPIRATORY COMPLEX I CHAPERONE (CIA84), PUTATIVE (AFU_ORTHOLOGUE AFUA_2G06020)-RELATED"/>
    <property type="match status" value="1"/>
</dbReference>